<gene>
    <name evidence="3" type="ORF">LMG23992_04542</name>
</gene>
<comment type="similarity">
    <text evidence="1">Belongs to the UPF0065 (bug) family.</text>
</comment>
<proteinExistence type="inferred from homology"/>
<evidence type="ECO:0000313" key="3">
    <source>
        <dbReference type="EMBL" id="CAG9181619.1"/>
    </source>
</evidence>
<dbReference type="Gene3D" id="3.40.190.150">
    <property type="entry name" value="Bordetella uptake gene, domain 1"/>
    <property type="match status" value="1"/>
</dbReference>
<evidence type="ECO:0008006" key="5">
    <source>
        <dbReference type="Google" id="ProtNLM"/>
    </source>
</evidence>
<sequence>MSGSVAKKFMAGMTLALAVLGAHAETYPSRPITIVVTFQAGGLLDAHMRGTARLAEKELGQSIVVDNRPGGMSMIGARAVANAAPDGYTLLQASQNLLRVPYLMKAKLDPVGDFTYVVGLADAEHVIAVPATSPWHSLKDMIDAARAKPGAFSYGSTGMGGTAHLAMTELTRQAGVRMVHVPFKGAPDATVSLLNTGGIDAACMPYSEAAKLGGKARILSVLGTQRMKLDPSVPTAIEAGYQVTAPSYIGIVGPKGMDPAVVERIHSAFRKAMQSPEYEALTSRLGMYVLYRSGSDYRQWAQARTPVEKQLVQTAGLSVNE</sequence>
<evidence type="ECO:0000256" key="2">
    <source>
        <dbReference type="SAM" id="SignalP"/>
    </source>
</evidence>
<dbReference type="EMBL" id="CAJZAI010000015">
    <property type="protein sequence ID" value="CAG9181619.1"/>
    <property type="molecule type" value="Genomic_DNA"/>
</dbReference>
<dbReference type="InterPro" id="IPR042100">
    <property type="entry name" value="Bug_dom1"/>
</dbReference>
<protein>
    <recommendedName>
        <fullName evidence="5">Tripartite tricarboxylate transporter substrate binding protein</fullName>
    </recommendedName>
</protein>
<dbReference type="Gene3D" id="3.40.190.10">
    <property type="entry name" value="Periplasmic binding protein-like II"/>
    <property type="match status" value="1"/>
</dbReference>
<reference evidence="3 4" key="1">
    <citation type="submission" date="2021-08" db="EMBL/GenBank/DDBJ databases">
        <authorList>
            <person name="Peeters C."/>
        </authorList>
    </citation>
    <scope>NUCLEOTIDE SEQUENCE [LARGE SCALE GENOMIC DNA]</scope>
    <source>
        <strain evidence="3 4">LMG 23992</strain>
    </source>
</reference>
<name>A0ABN7ZBX9_9BURK</name>
<dbReference type="PANTHER" id="PTHR42928:SF5">
    <property type="entry name" value="BLR1237 PROTEIN"/>
    <property type="match status" value="1"/>
</dbReference>
<evidence type="ECO:0000313" key="4">
    <source>
        <dbReference type="Proteomes" id="UP000727654"/>
    </source>
</evidence>
<feature type="signal peptide" evidence="2">
    <location>
        <begin position="1"/>
        <end position="24"/>
    </location>
</feature>
<dbReference type="CDD" id="cd07012">
    <property type="entry name" value="PBP2_Bug_TTT"/>
    <property type="match status" value="1"/>
</dbReference>
<comment type="caution">
    <text evidence="3">The sequence shown here is derived from an EMBL/GenBank/DDBJ whole genome shotgun (WGS) entry which is preliminary data.</text>
</comment>
<dbReference type="Pfam" id="PF03401">
    <property type="entry name" value="TctC"/>
    <property type="match status" value="1"/>
</dbReference>
<dbReference type="PIRSF" id="PIRSF017082">
    <property type="entry name" value="YflP"/>
    <property type="match status" value="1"/>
</dbReference>
<organism evidence="3 4">
    <name type="scientific">Cupriavidus laharis</name>
    <dbReference type="NCBI Taxonomy" id="151654"/>
    <lineage>
        <taxon>Bacteria</taxon>
        <taxon>Pseudomonadati</taxon>
        <taxon>Pseudomonadota</taxon>
        <taxon>Betaproteobacteria</taxon>
        <taxon>Burkholderiales</taxon>
        <taxon>Burkholderiaceae</taxon>
        <taxon>Cupriavidus</taxon>
    </lineage>
</organism>
<dbReference type="InterPro" id="IPR005064">
    <property type="entry name" value="BUG"/>
</dbReference>
<dbReference type="RefSeq" id="WP_224082010.1">
    <property type="nucleotide sequence ID" value="NZ_CAJZAI010000015.1"/>
</dbReference>
<accession>A0ABN7ZBX9</accession>
<dbReference type="PANTHER" id="PTHR42928">
    <property type="entry name" value="TRICARBOXYLATE-BINDING PROTEIN"/>
    <property type="match status" value="1"/>
</dbReference>
<keyword evidence="2" id="KW-0732">Signal</keyword>
<keyword evidence="4" id="KW-1185">Reference proteome</keyword>
<dbReference type="Proteomes" id="UP000727654">
    <property type="component" value="Unassembled WGS sequence"/>
</dbReference>
<feature type="chain" id="PRO_5045161441" description="Tripartite tricarboxylate transporter substrate binding protein" evidence="2">
    <location>
        <begin position="25"/>
        <end position="321"/>
    </location>
</feature>
<dbReference type="SUPFAM" id="SSF53850">
    <property type="entry name" value="Periplasmic binding protein-like II"/>
    <property type="match status" value="1"/>
</dbReference>
<evidence type="ECO:0000256" key="1">
    <source>
        <dbReference type="ARBA" id="ARBA00006987"/>
    </source>
</evidence>